<dbReference type="PANTHER" id="PTHR12121">
    <property type="entry name" value="CARBON CATABOLITE REPRESSOR PROTEIN 4"/>
    <property type="match status" value="1"/>
</dbReference>
<evidence type="ECO:0000256" key="1">
    <source>
        <dbReference type="ARBA" id="ARBA00001946"/>
    </source>
</evidence>
<comment type="subcellular location">
    <subcellularLocation>
        <location evidence="2">Cytoplasm</location>
    </subcellularLocation>
</comment>
<reference evidence="11" key="2">
    <citation type="submission" date="2015-02" db="UniProtKB">
        <authorList>
            <consortium name="EnsemblMetazoa"/>
        </authorList>
    </citation>
    <scope>IDENTIFICATION</scope>
</reference>
<proteinExistence type="inferred from homology"/>
<dbReference type="FunFam" id="3.60.10.10:FF:000012">
    <property type="entry name" value="nocturnin isoform X2"/>
    <property type="match status" value="1"/>
</dbReference>
<dbReference type="Pfam" id="PF03372">
    <property type="entry name" value="Exo_endo_phos"/>
    <property type="match status" value="1"/>
</dbReference>
<feature type="domain" description="Endonuclease/exonuclease/phosphatase" evidence="10">
    <location>
        <begin position="73"/>
        <end position="341"/>
    </location>
</feature>
<dbReference type="InterPro" id="IPR050410">
    <property type="entry name" value="CCR4/nocturin_mRNA_transcr"/>
</dbReference>
<dbReference type="EMBL" id="JH431811">
    <property type="status" value="NOT_ANNOTATED_CDS"/>
    <property type="molecule type" value="Genomic_DNA"/>
</dbReference>
<organism evidence="11 12">
    <name type="scientific">Strigamia maritima</name>
    <name type="common">European centipede</name>
    <name type="synonym">Geophilus maritimus</name>
    <dbReference type="NCBI Taxonomy" id="126957"/>
    <lineage>
        <taxon>Eukaryota</taxon>
        <taxon>Metazoa</taxon>
        <taxon>Ecdysozoa</taxon>
        <taxon>Arthropoda</taxon>
        <taxon>Myriapoda</taxon>
        <taxon>Chilopoda</taxon>
        <taxon>Pleurostigmophora</taxon>
        <taxon>Geophilomorpha</taxon>
        <taxon>Linotaeniidae</taxon>
        <taxon>Strigamia</taxon>
    </lineage>
</organism>
<keyword evidence="8" id="KW-0090">Biological rhythms</keyword>
<dbReference type="SUPFAM" id="SSF56219">
    <property type="entry name" value="DNase I-like"/>
    <property type="match status" value="1"/>
</dbReference>
<dbReference type="AlphaFoldDB" id="T1J2V4"/>
<reference evidence="12" key="1">
    <citation type="submission" date="2011-05" db="EMBL/GenBank/DDBJ databases">
        <authorList>
            <person name="Richards S.R."/>
            <person name="Qu J."/>
            <person name="Jiang H."/>
            <person name="Jhangiani S.N."/>
            <person name="Agravi P."/>
            <person name="Goodspeed R."/>
            <person name="Gross S."/>
            <person name="Mandapat C."/>
            <person name="Jackson L."/>
            <person name="Mathew T."/>
            <person name="Pu L."/>
            <person name="Thornton R."/>
            <person name="Saada N."/>
            <person name="Wilczek-Boney K.B."/>
            <person name="Lee S."/>
            <person name="Kovar C."/>
            <person name="Wu Y."/>
            <person name="Scherer S.E."/>
            <person name="Worley K.C."/>
            <person name="Muzny D.M."/>
            <person name="Gibbs R."/>
        </authorList>
    </citation>
    <scope>NUCLEOTIDE SEQUENCE</scope>
    <source>
        <strain evidence="12">Brora</strain>
    </source>
</reference>
<evidence type="ECO:0000256" key="2">
    <source>
        <dbReference type="ARBA" id="ARBA00004496"/>
    </source>
</evidence>
<dbReference type="PhylomeDB" id="T1J2V4"/>
<dbReference type="PANTHER" id="PTHR12121:SF45">
    <property type="entry name" value="NOCTURNIN"/>
    <property type="match status" value="1"/>
</dbReference>
<evidence type="ECO:0000313" key="12">
    <source>
        <dbReference type="Proteomes" id="UP000014500"/>
    </source>
</evidence>
<dbReference type="GO" id="GO:0005737">
    <property type="term" value="C:cytoplasm"/>
    <property type="evidence" value="ECO:0007669"/>
    <property type="project" value="UniProtKB-SubCell"/>
</dbReference>
<dbReference type="InterPro" id="IPR005135">
    <property type="entry name" value="Endo/exonuclease/phosphatase"/>
</dbReference>
<comment type="cofactor">
    <cofactor evidence="1">
        <name>Mg(2+)</name>
        <dbReference type="ChEBI" id="CHEBI:18420"/>
    </cofactor>
</comment>
<accession>T1J2V4</accession>
<evidence type="ECO:0000256" key="5">
    <source>
        <dbReference type="ARBA" id="ARBA00022723"/>
    </source>
</evidence>
<dbReference type="Gene3D" id="3.60.10.10">
    <property type="entry name" value="Endonuclease/exonuclease/phosphatase"/>
    <property type="match status" value="1"/>
</dbReference>
<evidence type="ECO:0000313" key="11">
    <source>
        <dbReference type="EnsemblMetazoa" id="SMAR007904-PA"/>
    </source>
</evidence>
<dbReference type="EnsemblMetazoa" id="SMAR007904-RA">
    <property type="protein sequence ID" value="SMAR007904-PA"/>
    <property type="gene ID" value="SMAR007904"/>
</dbReference>
<sequence>MGSFTTTPKILNEDMQDNDIDIPLSCTKDLLLKICNQNLHGKPSILHRKFKYTDANTKYFYPTAPNNTMVRIMQWNILAQALGEHNDSFVACPLEALDWKYRRFRLLQELVKYEADIFCLQEVDHFMFFQTTLGAIGYKGIFFPKPDSPCLYVPRNNGADGCAIFYNSRIFDVVRVETRVLEVWSVQSNQVAILVILRVRSTGQSFCVVTTHLKARQGSILSTLRNEQGKDLLQFVRVNCSQDMPIFVCGDFNAEPNEPVYSAMTNCGKDFVGFKSAYKTMYGEEPDYTTWKIREEGEICHTIDYIFFSSQHCSPESVLLLPSGDDIGVGRIPSLEYPSDHFSLICDFSFL</sequence>
<evidence type="ECO:0000256" key="4">
    <source>
        <dbReference type="ARBA" id="ARBA00022490"/>
    </source>
</evidence>
<evidence type="ECO:0000256" key="9">
    <source>
        <dbReference type="ARBA" id="ARBA00023807"/>
    </source>
</evidence>
<name>T1J2V4_STRMM</name>
<dbReference type="InterPro" id="IPR036691">
    <property type="entry name" value="Endo/exonu/phosph_ase_sf"/>
</dbReference>
<dbReference type="HOGENOM" id="CLU_016428_1_2_1"/>
<evidence type="ECO:0000256" key="7">
    <source>
        <dbReference type="ARBA" id="ARBA00022842"/>
    </source>
</evidence>
<dbReference type="GO" id="GO:0046872">
    <property type="term" value="F:metal ion binding"/>
    <property type="evidence" value="ECO:0007669"/>
    <property type="project" value="UniProtKB-KW"/>
</dbReference>
<comment type="similarity">
    <text evidence="3">Belongs to the CCR4/nocturin family.</text>
</comment>
<dbReference type="STRING" id="126957.T1J2V4"/>
<evidence type="ECO:0000259" key="10">
    <source>
        <dbReference type="Pfam" id="PF03372"/>
    </source>
</evidence>
<evidence type="ECO:0000256" key="8">
    <source>
        <dbReference type="ARBA" id="ARBA00023108"/>
    </source>
</evidence>
<protein>
    <recommendedName>
        <fullName evidence="9">Nocturnin</fullName>
    </recommendedName>
</protein>
<keyword evidence="5" id="KW-0479">Metal-binding</keyword>
<dbReference type="GO" id="GO:0048511">
    <property type="term" value="P:rhythmic process"/>
    <property type="evidence" value="ECO:0007669"/>
    <property type="project" value="UniProtKB-KW"/>
</dbReference>
<dbReference type="OMA" id="RAACSMG"/>
<evidence type="ECO:0000256" key="3">
    <source>
        <dbReference type="ARBA" id="ARBA00010774"/>
    </source>
</evidence>
<keyword evidence="12" id="KW-1185">Reference proteome</keyword>
<dbReference type="eggNOG" id="KOG0620">
    <property type="taxonomic scope" value="Eukaryota"/>
</dbReference>
<keyword evidence="7" id="KW-0460">Magnesium</keyword>
<dbReference type="GO" id="GO:0000175">
    <property type="term" value="F:3'-5'-RNA exonuclease activity"/>
    <property type="evidence" value="ECO:0007669"/>
    <property type="project" value="TreeGrafter"/>
</dbReference>
<keyword evidence="6" id="KW-0378">Hydrolase</keyword>
<keyword evidence="4" id="KW-0963">Cytoplasm</keyword>
<dbReference type="GO" id="GO:0006139">
    <property type="term" value="P:nucleobase-containing compound metabolic process"/>
    <property type="evidence" value="ECO:0007669"/>
    <property type="project" value="UniProtKB-ARBA"/>
</dbReference>
<evidence type="ECO:0000256" key="6">
    <source>
        <dbReference type="ARBA" id="ARBA00022801"/>
    </source>
</evidence>
<dbReference type="Proteomes" id="UP000014500">
    <property type="component" value="Unassembled WGS sequence"/>
</dbReference>